<proteinExistence type="predicted"/>
<dbReference type="EMBL" id="CP000805">
    <property type="protein sequence ID" value="ACD70868.1"/>
    <property type="molecule type" value="Genomic_DNA"/>
</dbReference>
<gene>
    <name evidence="1" type="ordered locus">TPASS_0443</name>
</gene>
<evidence type="ECO:0000313" key="1">
    <source>
        <dbReference type="EMBL" id="ACD70868.1"/>
    </source>
</evidence>
<dbReference type="KEGG" id="tpp:TPASS_0443"/>
<organism evidence="1 2">
    <name type="scientific">Treponema pallidum subsp. pallidum (strain SS14)</name>
    <dbReference type="NCBI Taxonomy" id="455434"/>
    <lineage>
        <taxon>Bacteria</taxon>
        <taxon>Pseudomonadati</taxon>
        <taxon>Spirochaetota</taxon>
        <taxon>Spirochaetia</taxon>
        <taxon>Spirochaetales</taxon>
        <taxon>Treponemataceae</taxon>
        <taxon>Treponema</taxon>
    </lineage>
</organism>
<protein>
    <submittedName>
        <fullName evidence="1">Uncharacterized protein</fullName>
    </submittedName>
</protein>
<dbReference type="Proteomes" id="UP000001202">
    <property type="component" value="Chromosome"/>
</dbReference>
<dbReference type="PATRIC" id="fig|455434.6.peg.443"/>
<accession>A0A0H3BJ77</accession>
<evidence type="ECO:0000313" key="2">
    <source>
        <dbReference type="Proteomes" id="UP000001202"/>
    </source>
</evidence>
<dbReference type="AlphaFoldDB" id="A0A0H3BJ77"/>
<reference evidence="1 2" key="1">
    <citation type="journal article" date="2008" name="BMC Microbiol.">
        <title>Complete genome sequence of Treponema pallidum ssp. pallidum strain SS14 determined with oligonucleotide arrays.</title>
        <authorList>
            <person name="Matejkova P."/>
            <person name="Strouhal M."/>
            <person name="Smajs D."/>
            <person name="Norris S.J."/>
            <person name="Palzkill T."/>
            <person name="Petrosino J.F."/>
            <person name="Sodergren E."/>
            <person name="Norton J.E."/>
            <person name="Singh J."/>
            <person name="Richmond T.A."/>
            <person name="Molla M.N."/>
            <person name="Albert T.J."/>
            <person name="Weinstock G.M."/>
        </authorList>
    </citation>
    <scope>NUCLEOTIDE SEQUENCE [LARGE SCALE GENOMIC DNA]</scope>
    <source>
        <strain evidence="1 2">SS14</strain>
    </source>
</reference>
<sequence>MRRSCCAQVRGREGGSAVTEEEQNALYQKKLNVYQGTIDQIFTREKNILELIRRDGTGAAYKKLALVDDMIYLSTLYAAKYQTQVVVVGGKQEDLLNEARKTLYKALIYLEEIVTNLIDAPFSDYQEQVAQIANVSQQQRYYLIRKMGLAIDSIISAYGTNTKWYWSFVELQARYATVAKNILDLANSSEIGLNPQADEYETVVYHLRLVKKLLLQAAERYREKYEMTSSSFEDFKLAVCYLHALRRVHLLLNERQDAEEVKKKAKVWSERMEKDQRKRDRSDK</sequence>
<name>A0A0H3BJ77_TREPS</name>
<dbReference type="RefSeq" id="WP_012460551.1">
    <property type="nucleotide sequence ID" value="NC_010741.1"/>
</dbReference>